<accession>A0A2S4UFI6</accession>
<dbReference type="Proteomes" id="UP000239156">
    <property type="component" value="Unassembled WGS sequence"/>
</dbReference>
<dbReference type="AlphaFoldDB" id="A0A2S4UFI6"/>
<evidence type="ECO:0000256" key="1">
    <source>
        <dbReference type="SAM" id="MobiDB-lite"/>
    </source>
</evidence>
<protein>
    <submittedName>
        <fullName evidence="2">Uncharacterized protein</fullName>
    </submittedName>
</protein>
<evidence type="ECO:0000313" key="2">
    <source>
        <dbReference type="EMBL" id="POV96052.1"/>
    </source>
</evidence>
<dbReference type="VEuPathDB" id="FungiDB:PSHT_06984"/>
<reference evidence="2" key="1">
    <citation type="submission" date="2017-12" db="EMBL/GenBank/DDBJ databases">
        <title>Gene loss provides genomic basis for host adaptation in cereal stripe rust fungi.</title>
        <authorList>
            <person name="Xia C."/>
        </authorList>
    </citation>
    <scope>NUCLEOTIDE SEQUENCE [LARGE SCALE GENOMIC DNA]</scope>
    <source>
        <strain evidence="2">93-210</strain>
    </source>
</reference>
<name>A0A2S4UFI6_9BASI</name>
<comment type="caution">
    <text evidence="2">The sequence shown here is derived from an EMBL/GenBank/DDBJ whole genome shotgun (WGS) entry which is preliminary data.</text>
</comment>
<sequence length="336" mass="38425">MNNRPPLNNPPDDPPHIRQRRTVSAAGQFNLDPVPPANFHVRPANTAARFNPDINPPVRQIPVDVRQAVPPHIDPPVNPAPRDDIHRTDADIDRNAITIINSTKAQIRDRDCLLPDGSNYPTWQDFICERIRDAINRPNFFDTENHNPTFERIARSILLHSLHESMRRHMSRLATAQAMFIDLRARFHTISRAAQMNAFNNLLDFNAANFTTTAEMAAHIEDALDEMEDVRVEFTRDHLAGLILQRGLASVPEVNMELNQRIEFRMEWTDGEAMDFDTMIRNVDIIRRQHFLANRAVHTPPAPALALNAELDRQPSPPQLADSFAGFSPRQHSRRW</sequence>
<dbReference type="Pfam" id="PF14223">
    <property type="entry name" value="Retrotran_gag_2"/>
    <property type="match status" value="1"/>
</dbReference>
<dbReference type="VEuPathDB" id="FungiDB:PSTT_15875"/>
<evidence type="ECO:0000313" key="3">
    <source>
        <dbReference type="Proteomes" id="UP000239156"/>
    </source>
</evidence>
<keyword evidence="3" id="KW-1185">Reference proteome</keyword>
<organism evidence="2 3">
    <name type="scientific">Puccinia striiformis</name>
    <dbReference type="NCBI Taxonomy" id="27350"/>
    <lineage>
        <taxon>Eukaryota</taxon>
        <taxon>Fungi</taxon>
        <taxon>Dikarya</taxon>
        <taxon>Basidiomycota</taxon>
        <taxon>Pucciniomycotina</taxon>
        <taxon>Pucciniomycetes</taxon>
        <taxon>Pucciniales</taxon>
        <taxon>Pucciniaceae</taxon>
        <taxon>Puccinia</taxon>
    </lineage>
</organism>
<feature type="region of interest" description="Disordered" evidence="1">
    <location>
        <begin position="313"/>
        <end position="336"/>
    </location>
</feature>
<gene>
    <name evidence="2" type="ORF">PSTT_15875</name>
</gene>
<proteinExistence type="predicted"/>
<dbReference type="EMBL" id="PKSL01000314">
    <property type="protein sequence ID" value="POV96052.1"/>
    <property type="molecule type" value="Genomic_DNA"/>
</dbReference>